<name>A0AA35KDF9_9SAUR</name>
<dbReference type="InterPro" id="IPR029033">
    <property type="entry name" value="His_PPase_superfam"/>
</dbReference>
<dbReference type="EMBL" id="OX395130">
    <property type="protein sequence ID" value="CAI5775546.1"/>
    <property type="molecule type" value="Genomic_DNA"/>
</dbReference>
<dbReference type="GO" id="GO:0000139">
    <property type="term" value="C:Golgi membrane"/>
    <property type="evidence" value="ECO:0007669"/>
    <property type="project" value="UniProtKB-SubCell"/>
</dbReference>
<feature type="compositionally biased region" description="Basic residues" evidence="13">
    <location>
        <begin position="125"/>
        <end position="147"/>
    </location>
</feature>
<evidence type="ECO:0000256" key="3">
    <source>
        <dbReference type="ARBA" id="ARBA00022692"/>
    </source>
</evidence>
<evidence type="ECO:0000256" key="5">
    <source>
        <dbReference type="ARBA" id="ARBA00022968"/>
    </source>
</evidence>
<evidence type="ECO:0000256" key="9">
    <source>
        <dbReference type="ARBA" id="ARBA00023180"/>
    </source>
</evidence>
<feature type="region of interest" description="Disordered" evidence="13">
    <location>
        <begin position="1"/>
        <end position="153"/>
    </location>
</feature>
<dbReference type="CDD" id="cd07061">
    <property type="entry name" value="HP_HAP_like"/>
    <property type="match status" value="1"/>
</dbReference>
<evidence type="ECO:0000256" key="1">
    <source>
        <dbReference type="ARBA" id="ARBA00004323"/>
    </source>
</evidence>
<organism evidence="14 15">
    <name type="scientific">Podarcis lilfordi</name>
    <name type="common">Lilford's wall lizard</name>
    <dbReference type="NCBI Taxonomy" id="74358"/>
    <lineage>
        <taxon>Eukaryota</taxon>
        <taxon>Metazoa</taxon>
        <taxon>Chordata</taxon>
        <taxon>Craniata</taxon>
        <taxon>Vertebrata</taxon>
        <taxon>Euteleostomi</taxon>
        <taxon>Lepidosauria</taxon>
        <taxon>Squamata</taxon>
        <taxon>Bifurcata</taxon>
        <taxon>Unidentata</taxon>
        <taxon>Episquamata</taxon>
        <taxon>Laterata</taxon>
        <taxon>Lacertibaenia</taxon>
        <taxon>Lacertidae</taxon>
        <taxon>Podarcis</taxon>
    </lineage>
</organism>
<feature type="compositionally biased region" description="Basic and acidic residues" evidence="13">
    <location>
        <begin position="99"/>
        <end position="123"/>
    </location>
</feature>
<dbReference type="GO" id="GO:0006024">
    <property type="term" value="P:glycosaminoglycan biosynthetic process"/>
    <property type="evidence" value="ECO:0007669"/>
    <property type="project" value="TreeGrafter"/>
</dbReference>
<evidence type="ECO:0000256" key="12">
    <source>
        <dbReference type="ARBA" id="ARBA00041499"/>
    </source>
</evidence>
<evidence type="ECO:0000256" key="13">
    <source>
        <dbReference type="SAM" id="MobiDB-lite"/>
    </source>
</evidence>
<dbReference type="AlphaFoldDB" id="A0AA35KDF9"/>
<dbReference type="GO" id="GO:0016791">
    <property type="term" value="F:phosphatase activity"/>
    <property type="evidence" value="ECO:0007669"/>
    <property type="project" value="TreeGrafter"/>
</dbReference>
<feature type="compositionally biased region" description="Basic and acidic residues" evidence="13">
    <location>
        <begin position="65"/>
        <end position="76"/>
    </location>
</feature>
<gene>
    <name evidence="14" type="ORF">PODLI_1B041421</name>
</gene>
<keyword evidence="4" id="KW-0378">Hydrolase</keyword>
<comment type="catalytic activity">
    <reaction evidence="10">
        <text>3-O-[beta-D-GlcA-(1-&gt;3)-beta-D-Gal-(1-&gt;3)-beta-D-Gal-(1-&gt;4)-beta-D-2-O-P-Xyl]-L-seryl-[protein] + H2O = 3-O-(beta-D-GlcA-(1-&gt;3)-beta-D-Gal-(1-&gt;3)-beta-D-Gal-(1-&gt;4)-beta-D-Xyl)-L-seryl-[protein] + phosphate</text>
        <dbReference type="Rhea" id="RHEA:56512"/>
        <dbReference type="Rhea" id="RHEA-COMP:12573"/>
        <dbReference type="Rhea" id="RHEA-COMP:14559"/>
        <dbReference type="ChEBI" id="CHEBI:15377"/>
        <dbReference type="ChEBI" id="CHEBI:43474"/>
        <dbReference type="ChEBI" id="CHEBI:132093"/>
        <dbReference type="ChEBI" id="CHEBI:140495"/>
    </reaction>
</comment>
<comment type="similarity">
    <text evidence="2">Belongs to the histidine acid phosphatase family.</text>
</comment>
<feature type="compositionally biased region" description="Basic residues" evidence="13">
    <location>
        <begin position="77"/>
        <end position="91"/>
    </location>
</feature>
<reference evidence="14" key="1">
    <citation type="submission" date="2022-12" db="EMBL/GenBank/DDBJ databases">
        <authorList>
            <person name="Alioto T."/>
            <person name="Alioto T."/>
            <person name="Gomez Garrido J."/>
        </authorList>
    </citation>
    <scope>NUCLEOTIDE SEQUENCE</scope>
</reference>
<dbReference type="InterPro" id="IPR000560">
    <property type="entry name" value="His_Pase_clade-2"/>
</dbReference>
<comment type="subcellular location">
    <subcellularLocation>
        <location evidence="1">Golgi apparatus membrane</location>
        <topology evidence="1">Single-pass type II membrane protein</topology>
    </subcellularLocation>
</comment>
<sequence length="637" mass="74021">MYVSDFPEVYSQEEKFNSPGDDAPLLQEPSLRDLCARAEQSSRNTLPLPPSRQPEDSLAARMKRREKERAGRESGARRPRKFPRAGGRWRYRGSLPGRPMDERREAELRRGGRASERESEPVSRSHGRLKLVRAPRRRQQQRARKGRTSGWAERESERAAVALAGQEVSDYGALLAFLSLSLQFLHLIPVNPVKEDDLGSKNRKRIMPDPLTETPAIDPIFEAQFYCNIPNIPERSMEGHAPHYFKLNSVHVLIRHGDRYPLYAIPKTKRPDIDCTLVPNRKPSHPQLEAFISHMSKGSETQMDGTLSSMPRYPSHSLCEMGELTQTGIVQHLRNGQLLRNIYIKKHNLIPSDWTSKHLYLETTGKSRTLQSGLALLYSFLPEFDWKKINFRHQWSTIFCSGSCDCPIRNHYLEEEQRRQYSLRVKNIHLEKTYADMAKIVGIPTRQLRASNPVDSMLCHFCHNVSFPCTKNGCINLEHFKTIKTHQLEDEKERQEKKYYYLYALLATHPILNQTASRMQRIAEGKREELFVLYSAHDVTLSPVLSALGITEARFPRFAARLVFELWKDGKKYKEHFIRILYNGVDVTFQTSFCRDYNKHYTKLMCPLEKFVRFVKQDMFSPFNSTNYYDACHRRPF</sequence>
<keyword evidence="9" id="KW-0325">Glycoprotein</keyword>
<keyword evidence="5" id="KW-0735">Signal-anchor</keyword>
<evidence type="ECO:0000313" key="14">
    <source>
        <dbReference type="EMBL" id="CAI5775546.1"/>
    </source>
</evidence>
<dbReference type="Proteomes" id="UP001178461">
    <property type="component" value="Chromosome 5"/>
</dbReference>
<evidence type="ECO:0000313" key="15">
    <source>
        <dbReference type="Proteomes" id="UP001178461"/>
    </source>
</evidence>
<evidence type="ECO:0000256" key="7">
    <source>
        <dbReference type="ARBA" id="ARBA00023034"/>
    </source>
</evidence>
<accession>A0AA35KDF9</accession>
<dbReference type="GO" id="GO:0050650">
    <property type="term" value="P:chondroitin sulfate proteoglycan biosynthetic process"/>
    <property type="evidence" value="ECO:0007669"/>
    <property type="project" value="TreeGrafter"/>
</dbReference>
<evidence type="ECO:0000256" key="2">
    <source>
        <dbReference type="ARBA" id="ARBA00005375"/>
    </source>
</evidence>
<protein>
    <recommendedName>
        <fullName evidence="11">2-phosphoxylose phosphatase 1</fullName>
    </recommendedName>
    <alternativeName>
        <fullName evidence="12">Acid phosphatase-like protein 2</fullName>
    </alternativeName>
</protein>
<dbReference type="InterPro" id="IPR050645">
    <property type="entry name" value="Histidine_acid_phosphatase"/>
</dbReference>
<evidence type="ECO:0000256" key="10">
    <source>
        <dbReference type="ARBA" id="ARBA00036311"/>
    </source>
</evidence>
<keyword evidence="7" id="KW-0333">Golgi apparatus</keyword>
<dbReference type="PROSITE" id="PS00616">
    <property type="entry name" value="HIS_ACID_PHOSPHAT_1"/>
    <property type="match status" value="1"/>
</dbReference>
<evidence type="ECO:0000256" key="8">
    <source>
        <dbReference type="ARBA" id="ARBA00023136"/>
    </source>
</evidence>
<dbReference type="Gene3D" id="3.40.50.1240">
    <property type="entry name" value="Phosphoglycerate mutase-like"/>
    <property type="match status" value="1"/>
</dbReference>
<evidence type="ECO:0000256" key="4">
    <source>
        <dbReference type="ARBA" id="ARBA00022801"/>
    </source>
</evidence>
<keyword evidence="8" id="KW-0472">Membrane</keyword>
<evidence type="ECO:0000256" key="6">
    <source>
        <dbReference type="ARBA" id="ARBA00022989"/>
    </source>
</evidence>
<dbReference type="InterPro" id="IPR033379">
    <property type="entry name" value="Acid_Pase_AS"/>
</dbReference>
<evidence type="ECO:0000256" key="11">
    <source>
        <dbReference type="ARBA" id="ARBA00040357"/>
    </source>
</evidence>
<proteinExistence type="inferred from homology"/>
<keyword evidence="3" id="KW-0812">Transmembrane</keyword>
<dbReference type="FunFam" id="3.40.50.1240:FF:000011">
    <property type="entry name" value="2-phosphoxylose phosphatase 1"/>
    <property type="match status" value="1"/>
</dbReference>
<dbReference type="PANTHER" id="PTHR11567">
    <property type="entry name" value="ACID PHOSPHATASE-RELATED"/>
    <property type="match status" value="1"/>
</dbReference>
<dbReference type="Pfam" id="PF00328">
    <property type="entry name" value="His_Phos_2"/>
    <property type="match status" value="1"/>
</dbReference>
<keyword evidence="15" id="KW-1185">Reference proteome</keyword>
<dbReference type="SUPFAM" id="SSF53254">
    <property type="entry name" value="Phosphoglycerate mutase-like"/>
    <property type="match status" value="1"/>
</dbReference>
<keyword evidence="6" id="KW-1133">Transmembrane helix</keyword>
<dbReference type="PANTHER" id="PTHR11567:SF110">
    <property type="entry name" value="2-PHOSPHOXYLOSE PHOSPHATASE 1"/>
    <property type="match status" value="1"/>
</dbReference>